<keyword evidence="3" id="KW-0812">Transmembrane</keyword>
<name>A0A067D0M4_CITSI</name>
<evidence type="ECO:0000313" key="4">
    <source>
        <dbReference type="EMBL" id="KDO36298.1"/>
    </source>
</evidence>
<dbReference type="Proteomes" id="UP000027120">
    <property type="component" value="Unassembled WGS sequence"/>
</dbReference>
<sequence>MAEENPKIPLAPPRNEYPRSDQEYAPAVIESQRKSSKCLVYVLVTIVTVSAALLISASIFLRPNTPEVQLESVTVKNLSHGNGTSPSFNVTLVTELTIDNENYGYFEYKNCSGSVFYGSVTVGDVKIRDGRVEAREVKRINVTVDVDVRSNGNLDNQNLRSDINSGIVKLNSYAKLHGNVSLFNVLKKTKTPELDCSMNLVLARRAVEDLVCSS</sequence>
<organism evidence="4 5">
    <name type="scientific">Citrus sinensis</name>
    <name type="common">Sweet orange</name>
    <name type="synonym">Citrus aurantium var. sinensis</name>
    <dbReference type="NCBI Taxonomy" id="2711"/>
    <lineage>
        <taxon>Eukaryota</taxon>
        <taxon>Viridiplantae</taxon>
        <taxon>Streptophyta</taxon>
        <taxon>Embryophyta</taxon>
        <taxon>Tracheophyta</taxon>
        <taxon>Spermatophyta</taxon>
        <taxon>Magnoliopsida</taxon>
        <taxon>eudicotyledons</taxon>
        <taxon>Gunneridae</taxon>
        <taxon>Pentapetalae</taxon>
        <taxon>rosids</taxon>
        <taxon>malvids</taxon>
        <taxon>Sapindales</taxon>
        <taxon>Rutaceae</taxon>
        <taxon>Aurantioideae</taxon>
        <taxon>Citrus</taxon>
    </lineage>
</organism>
<feature type="transmembrane region" description="Helical" evidence="3">
    <location>
        <begin position="38"/>
        <end position="61"/>
    </location>
</feature>
<protein>
    <submittedName>
        <fullName evidence="4">Uncharacterized protein</fullName>
    </submittedName>
</protein>
<evidence type="ECO:0000256" key="2">
    <source>
        <dbReference type="ARBA" id="ARBA00023136"/>
    </source>
</evidence>
<dbReference type="InterPro" id="IPR044839">
    <property type="entry name" value="NDR1-like"/>
</dbReference>
<gene>
    <name evidence="4" type="ORF">CISIN_1g045946mg</name>
</gene>
<dbReference type="PANTHER" id="PTHR31234:SF3">
    <property type="entry name" value="LATE EMBRYOGENESIS ABUNDANT (LEA) HYDROXYPROLINE-RICH GLYCOPROTEIN FAMILY"/>
    <property type="match status" value="1"/>
</dbReference>
<dbReference type="EMBL" id="KK794983">
    <property type="protein sequence ID" value="KDO36298.1"/>
    <property type="molecule type" value="Genomic_DNA"/>
</dbReference>
<dbReference type="GO" id="GO:0016020">
    <property type="term" value="C:membrane"/>
    <property type="evidence" value="ECO:0007669"/>
    <property type="project" value="UniProtKB-SubCell"/>
</dbReference>
<proteinExistence type="predicted"/>
<evidence type="ECO:0000256" key="3">
    <source>
        <dbReference type="SAM" id="Phobius"/>
    </source>
</evidence>
<dbReference type="PaxDb" id="2711-XP_006477513.1"/>
<dbReference type="PANTHER" id="PTHR31234">
    <property type="entry name" value="LATE EMBRYOGENESIS ABUNDANT (LEA) HYDROXYPROLINE-RICH GLYCOPROTEIN FAMILY"/>
    <property type="match status" value="1"/>
</dbReference>
<dbReference type="eggNOG" id="ENOG502S144">
    <property type="taxonomic scope" value="Eukaryota"/>
</dbReference>
<dbReference type="GO" id="GO:0098542">
    <property type="term" value="P:defense response to other organism"/>
    <property type="evidence" value="ECO:0007669"/>
    <property type="project" value="InterPro"/>
</dbReference>
<dbReference type="AlphaFoldDB" id="A0A067D0M4"/>
<keyword evidence="5" id="KW-1185">Reference proteome</keyword>
<evidence type="ECO:0000313" key="5">
    <source>
        <dbReference type="Proteomes" id="UP000027120"/>
    </source>
</evidence>
<dbReference type="SUPFAM" id="SSF117070">
    <property type="entry name" value="LEA14-like"/>
    <property type="match status" value="1"/>
</dbReference>
<comment type="subcellular location">
    <subcellularLocation>
        <location evidence="1">Membrane</location>
    </subcellularLocation>
</comment>
<reference evidence="4 5" key="1">
    <citation type="submission" date="2014-04" db="EMBL/GenBank/DDBJ databases">
        <authorList>
            <consortium name="International Citrus Genome Consortium"/>
            <person name="Gmitter F."/>
            <person name="Chen C."/>
            <person name="Farmerie W."/>
            <person name="Harkins T."/>
            <person name="Desany B."/>
            <person name="Mohiuddin M."/>
            <person name="Kodira C."/>
            <person name="Borodovsky M."/>
            <person name="Lomsadze A."/>
            <person name="Burns P."/>
            <person name="Jenkins J."/>
            <person name="Prochnik S."/>
            <person name="Shu S."/>
            <person name="Chapman J."/>
            <person name="Pitluck S."/>
            <person name="Schmutz J."/>
            <person name="Rokhsar D."/>
        </authorList>
    </citation>
    <scope>NUCLEOTIDE SEQUENCE</scope>
</reference>
<evidence type="ECO:0000256" key="1">
    <source>
        <dbReference type="ARBA" id="ARBA00004370"/>
    </source>
</evidence>
<dbReference type="STRING" id="2711.A0A067D0M4"/>
<accession>A0A067D0M4</accession>
<dbReference type="Gene3D" id="2.60.40.1820">
    <property type="match status" value="1"/>
</dbReference>
<keyword evidence="2 3" id="KW-0472">Membrane</keyword>
<keyword evidence="3" id="KW-1133">Transmembrane helix</keyword>